<sequence>MSLNSLQRSKNDSRTYSKMPENKKKRQEIVDEKVQSRIILDVDSRLWLEVVTSGCARGISFQYAEHSKPPNSEHQAHLQLLVYLSTGIGKSLQPVSSICEVVKLRAFLALGHNDWRASVSRSSRFIMAF</sequence>
<protein>
    <submittedName>
        <fullName evidence="2">Uncharacterized protein</fullName>
    </submittedName>
</protein>
<dbReference type="Proteomes" id="UP000887013">
    <property type="component" value="Unassembled WGS sequence"/>
</dbReference>
<dbReference type="EMBL" id="BMAW01096538">
    <property type="protein sequence ID" value="GFS75125.1"/>
    <property type="molecule type" value="Genomic_DNA"/>
</dbReference>
<proteinExistence type="predicted"/>
<evidence type="ECO:0000313" key="2">
    <source>
        <dbReference type="EMBL" id="GFS75125.1"/>
    </source>
</evidence>
<evidence type="ECO:0000256" key="1">
    <source>
        <dbReference type="SAM" id="MobiDB-lite"/>
    </source>
</evidence>
<dbReference type="AlphaFoldDB" id="A0A8X6MS30"/>
<organism evidence="2 3">
    <name type="scientific">Nephila pilipes</name>
    <name type="common">Giant wood spider</name>
    <name type="synonym">Nephila maculata</name>
    <dbReference type="NCBI Taxonomy" id="299642"/>
    <lineage>
        <taxon>Eukaryota</taxon>
        <taxon>Metazoa</taxon>
        <taxon>Ecdysozoa</taxon>
        <taxon>Arthropoda</taxon>
        <taxon>Chelicerata</taxon>
        <taxon>Arachnida</taxon>
        <taxon>Araneae</taxon>
        <taxon>Araneomorphae</taxon>
        <taxon>Entelegynae</taxon>
        <taxon>Araneoidea</taxon>
        <taxon>Nephilidae</taxon>
        <taxon>Nephila</taxon>
    </lineage>
</organism>
<keyword evidence="3" id="KW-1185">Reference proteome</keyword>
<accession>A0A8X6MS30</accession>
<name>A0A8X6MS30_NEPPI</name>
<feature type="region of interest" description="Disordered" evidence="1">
    <location>
        <begin position="1"/>
        <end position="28"/>
    </location>
</feature>
<gene>
    <name evidence="2" type="ORF">NPIL_579821</name>
</gene>
<reference evidence="2" key="1">
    <citation type="submission" date="2020-08" db="EMBL/GenBank/DDBJ databases">
        <title>Multicomponent nature underlies the extraordinary mechanical properties of spider dragline silk.</title>
        <authorList>
            <person name="Kono N."/>
            <person name="Nakamura H."/>
            <person name="Mori M."/>
            <person name="Yoshida Y."/>
            <person name="Ohtoshi R."/>
            <person name="Malay A.D."/>
            <person name="Moran D.A.P."/>
            <person name="Tomita M."/>
            <person name="Numata K."/>
            <person name="Arakawa K."/>
        </authorList>
    </citation>
    <scope>NUCLEOTIDE SEQUENCE</scope>
</reference>
<comment type="caution">
    <text evidence="2">The sequence shown here is derived from an EMBL/GenBank/DDBJ whole genome shotgun (WGS) entry which is preliminary data.</text>
</comment>
<evidence type="ECO:0000313" key="3">
    <source>
        <dbReference type="Proteomes" id="UP000887013"/>
    </source>
</evidence>